<comment type="caution">
    <text evidence="1">The sequence shown here is derived from an EMBL/GenBank/DDBJ whole genome shotgun (WGS) entry which is preliminary data.</text>
</comment>
<dbReference type="EMBL" id="LAZR01002543">
    <property type="protein sequence ID" value="KKN28675.1"/>
    <property type="molecule type" value="Genomic_DNA"/>
</dbReference>
<evidence type="ECO:0000313" key="1">
    <source>
        <dbReference type="EMBL" id="KKN28675.1"/>
    </source>
</evidence>
<dbReference type="AlphaFoldDB" id="A0A0F9P9Y5"/>
<gene>
    <name evidence="1" type="ORF">LCGC14_0851870</name>
</gene>
<sequence>MMKYVITRGGLNHTKKWENDLVAQHFPFQMKDKDGKIMNMLAEIQLRPLNIYEIIYPEACDKQMMGILKPAKTDNPIMNRTLKYLAKLLKLEKPTDDWKPYVVPPGTGVAVFVIGDKKDQVNWKPKESNDVFKKGFKPQENL</sequence>
<name>A0A0F9P9Y5_9ZZZZ</name>
<organism evidence="1">
    <name type="scientific">marine sediment metagenome</name>
    <dbReference type="NCBI Taxonomy" id="412755"/>
    <lineage>
        <taxon>unclassified sequences</taxon>
        <taxon>metagenomes</taxon>
        <taxon>ecological metagenomes</taxon>
    </lineage>
</organism>
<reference evidence="1" key="1">
    <citation type="journal article" date="2015" name="Nature">
        <title>Complex archaea that bridge the gap between prokaryotes and eukaryotes.</title>
        <authorList>
            <person name="Spang A."/>
            <person name="Saw J.H."/>
            <person name="Jorgensen S.L."/>
            <person name="Zaremba-Niedzwiedzka K."/>
            <person name="Martijn J."/>
            <person name="Lind A.E."/>
            <person name="van Eijk R."/>
            <person name="Schleper C."/>
            <person name="Guy L."/>
            <person name="Ettema T.J."/>
        </authorList>
    </citation>
    <scope>NUCLEOTIDE SEQUENCE</scope>
</reference>
<accession>A0A0F9P9Y5</accession>
<protein>
    <submittedName>
        <fullName evidence="1">Uncharacterized protein</fullName>
    </submittedName>
</protein>
<proteinExistence type="predicted"/>